<gene>
    <name evidence="1" type="ORF">GQ43DRAFT_59655</name>
</gene>
<name>A0A9P4JTS4_9PLEO</name>
<dbReference type="AlphaFoldDB" id="A0A9P4JTS4"/>
<dbReference type="Proteomes" id="UP000799536">
    <property type="component" value="Unassembled WGS sequence"/>
</dbReference>
<keyword evidence="2" id="KW-1185">Reference proteome</keyword>
<organism evidence="1 2">
    <name type="scientific">Delitschia confertaspora ATCC 74209</name>
    <dbReference type="NCBI Taxonomy" id="1513339"/>
    <lineage>
        <taxon>Eukaryota</taxon>
        <taxon>Fungi</taxon>
        <taxon>Dikarya</taxon>
        <taxon>Ascomycota</taxon>
        <taxon>Pezizomycotina</taxon>
        <taxon>Dothideomycetes</taxon>
        <taxon>Pleosporomycetidae</taxon>
        <taxon>Pleosporales</taxon>
        <taxon>Delitschiaceae</taxon>
        <taxon>Delitschia</taxon>
    </lineage>
</organism>
<dbReference type="OrthoDB" id="3563651at2759"/>
<accession>A0A9P4JTS4</accession>
<evidence type="ECO:0000313" key="2">
    <source>
        <dbReference type="Proteomes" id="UP000799536"/>
    </source>
</evidence>
<reference evidence="1" key="1">
    <citation type="journal article" date="2020" name="Stud. Mycol.">
        <title>101 Dothideomycetes genomes: a test case for predicting lifestyles and emergence of pathogens.</title>
        <authorList>
            <person name="Haridas S."/>
            <person name="Albert R."/>
            <person name="Binder M."/>
            <person name="Bloem J."/>
            <person name="Labutti K."/>
            <person name="Salamov A."/>
            <person name="Andreopoulos B."/>
            <person name="Baker S."/>
            <person name="Barry K."/>
            <person name="Bills G."/>
            <person name="Bluhm B."/>
            <person name="Cannon C."/>
            <person name="Castanera R."/>
            <person name="Culley D."/>
            <person name="Daum C."/>
            <person name="Ezra D."/>
            <person name="Gonzalez J."/>
            <person name="Henrissat B."/>
            <person name="Kuo A."/>
            <person name="Liang C."/>
            <person name="Lipzen A."/>
            <person name="Lutzoni F."/>
            <person name="Magnuson J."/>
            <person name="Mondo S."/>
            <person name="Nolan M."/>
            <person name="Ohm R."/>
            <person name="Pangilinan J."/>
            <person name="Park H.-J."/>
            <person name="Ramirez L."/>
            <person name="Alfaro M."/>
            <person name="Sun H."/>
            <person name="Tritt A."/>
            <person name="Yoshinaga Y."/>
            <person name="Zwiers L.-H."/>
            <person name="Turgeon B."/>
            <person name="Goodwin S."/>
            <person name="Spatafora J."/>
            <person name="Crous P."/>
            <person name="Grigoriev I."/>
        </authorList>
    </citation>
    <scope>NUCLEOTIDE SEQUENCE</scope>
    <source>
        <strain evidence="1">ATCC 74209</strain>
    </source>
</reference>
<evidence type="ECO:0000313" key="1">
    <source>
        <dbReference type="EMBL" id="KAF2205172.1"/>
    </source>
</evidence>
<comment type="caution">
    <text evidence="1">The sequence shown here is derived from an EMBL/GenBank/DDBJ whole genome shotgun (WGS) entry which is preliminary data.</text>
</comment>
<proteinExistence type="predicted"/>
<sequence length="104" mass="11329">MTVTVVTSTLPLTTTFTPPADCFKQTWHFWGNSGHWWRAGDGVPTACFPYSYRFKPEATVIYSPGICPVGFSSACNTVRTSGTQTDTIVSCCERYVHIAIGGSP</sequence>
<protein>
    <submittedName>
        <fullName evidence="1">Uncharacterized protein</fullName>
    </submittedName>
</protein>
<dbReference type="EMBL" id="ML993861">
    <property type="protein sequence ID" value="KAF2205172.1"/>
    <property type="molecule type" value="Genomic_DNA"/>
</dbReference>